<keyword evidence="2" id="KW-1133">Transmembrane helix</keyword>
<evidence type="ECO:0000256" key="2">
    <source>
        <dbReference type="SAM" id="Phobius"/>
    </source>
</evidence>
<feature type="transmembrane region" description="Helical" evidence="2">
    <location>
        <begin position="6"/>
        <end position="24"/>
    </location>
</feature>
<keyword evidence="2" id="KW-0812">Transmembrane</keyword>
<proteinExistence type="predicted"/>
<accession>A0ABU2LRD5</accession>
<comment type="caution">
    <text evidence="3">The sequence shown here is derived from an EMBL/GenBank/DDBJ whole genome shotgun (WGS) entry which is preliminary data.</text>
</comment>
<evidence type="ECO:0000313" key="4">
    <source>
        <dbReference type="Proteomes" id="UP001183420"/>
    </source>
</evidence>
<reference evidence="4" key="1">
    <citation type="submission" date="2023-07" db="EMBL/GenBank/DDBJ databases">
        <title>30 novel species of actinomycetes from the DSMZ collection.</title>
        <authorList>
            <person name="Nouioui I."/>
        </authorList>
    </citation>
    <scope>NUCLEOTIDE SEQUENCE [LARGE SCALE GENOMIC DNA]</scope>
    <source>
        <strain evidence="4">DSM 44918</strain>
    </source>
</reference>
<keyword evidence="4" id="KW-1185">Reference proteome</keyword>
<organism evidence="3 4">
    <name type="scientific">Streptomyces millisiae</name>
    <dbReference type="NCBI Taxonomy" id="3075542"/>
    <lineage>
        <taxon>Bacteria</taxon>
        <taxon>Bacillati</taxon>
        <taxon>Actinomycetota</taxon>
        <taxon>Actinomycetes</taxon>
        <taxon>Kitasatosporales</taxon>
        <taxon>Streptomycetaceae</taxon>
        <taxon>Streptomyces</taxon>
    </lineage>
</organism>
<evidence type="ECO:0000256" key="1">
    <source>
        <dbReference type="SAM" id="MobiDB-lite"/>
    </source>
</evidence>
<evidence type="ECO:0000313" key="3">
    <source>
        <dbReference type="EMBL" id="MDT0319618.1"/>
    </source>
</evidence>
<gene>
    <name evidence="3" type="ORF">RNC47_14865</name>
</gene>
<dbReference type="EMBL" id="JAVREM010000015">
    <property type="protein sequence ID" value="MDT0319618.1"/>
    <property type="molecule type" value="Genomic_DNA"/>
</dbReference>
<sequence>MAGPDLYTLSFVVMIVLLVIGFVANELVRPVAARHHEPQPAPEAAPEPKEATR</sequence>
<dbReference type="Proteomes" id="UP001183420">
    <property type="component" value="Unassembled WGS sequence"/>
</dbReference>
<name>A0ABU2LRD5_9ACTN</name>
<keyword evidence="2" id="KW-0472">Membrane</keyword>
<protein>
    <submittedName>
        <fullName evidence="3">Uncharacterized protein</fullName>
    </submittedName>
</protein>
<feature type="region of interest" description="Disordered" evidence="1">
    <location>
        <begin position="34"/>
        <end position="53"/>
    </location>
</feature>